<dbReference type="Proteomes" id="UP001327560">
    <property type="component" value="Chromosome 3"/>
</dbReference>
<organism evidence="2 3">
    <name type="scientific">Canna indica</name>
    <name type="common">Indian-shot</name>
    <dbReference type="NCBI Taxonomy" id="4628"/>
    <lineage>
        <taxon>Eukaryota</taxon>
        <taxon>Viridiplantae</taxon>
        <taxon>Streptophyta</taxon>
        <taxon>Embryophyta</taxon>
        <taxon>Tracheophyta</taxon>
        <taxon>Spermatophyta</taxon>
        <taxon>Magnoliopsida</taxon>
        <taxon>Liliopsida</taxon>
        <taxon>Zingiberales</taxon>
        <taxon>Cannaceae</taxon>
        <taxon>Canna</taxon>
    </lineage>
</organism>
<evidence type="ECO:0000313" key="3">
    <source>
        <dbReference type="Proteomes" id="UP001327560"/>
    </source>
</evidence>
<dbReference type="PANTHER" id="PTHR33237">
    <property type="entry name" value="F2P16.13 PROTEIN-RELATED"/>
    <property type="match status" value="1"/>
</dbReference>
<accession>A0AAQ3K8D1</accession>
<keyword evidence="3" id="KW-1185">Reference proteome</keyword>
<reference evidence="2 3" key="1">
    <citation type="submission" date="2023-10" db="EMBL/GenBank/DDBJ databases">
        <title>Chromosome-scale genome assembly provides insights into flower coloration mechanisms of Canna indica.</title>
        <authorList>
            <person name="Li C."/>
        </authorList>
    </citation>
    <scope>NUCLEOTIDE SEQUENCE [LARGE SCALE GENOMIC DNA]</scope>
    <source>
        <tissue evidence="2">Flower</tissue>
    </source>
</reference>
<keyword evidence="1" id="KW-0472">Membrane</keyword>
<dbReference type="EMBL" id="CP136892">
    <property type="protein sequence ID" value="WOL02885.1"/>
    <property type="molecule type" value="Genomic_DNA"/>
</dbReference>
<gene>
    <name evidence="2" type="ORF">Cni_G11604</name>
</gene>
<name>A0AAQ3K8D1_9LILI</name>
<proteinExistence type="predicted"/>
<keyword evidence="1" id="KW-0812">Transmembrane</keyword>
<dbReference type="AlphaFoldDB" id="A0AAQ3K8D1"/>
<dbReference type="PANTHER" id="PTHR33237:SF31">
    <property type="entry name" value="F2P16.13 PROTEIN"/>
    <property type="match status" value="1"/>
</dbReference>
<evidence type="ECO:0000256" key="1">
    <source>
        <dbReference type="SAM" id="Phobius"/>
    </source>
</evidence>
<feature type="transmembrane region" description="Helical" evidence="1">
    <location>
        <begin position="25"/>
        <end position="47"/>
    </location>
</feature>
<evidence type="ECO:0000313" key="2">
    <source>
        <dbReference type="EMBL" id="WOL02885.1"/>
    </source>
</evidence>
<protein>
    <submittedName>
        <fullName evidence="2">Uncharacterized protein</fullName>
    </submittedName>
</protein>
<keyword evidence="1" id="KW-1133">Transmembrane helix</keyword>
<sequence>MQSTSHSIMATPAAYHLALLSSLSINTAIALLLLAAMASVVISLCAAHKHSKMYPKEKYKVRSTPPTKEEKMLIVDISSKESTETEEEALWKKSIIMGERCKPLDFSGQILYDSHGNRLI</sequence>